<protein>
    <recommendedName>
        <fullName evidence="6">N-acetylmuramoyl-L-alanine amidase</fullName>
    </recommendedName>
</protein>
<organism evidence="4 5">
    <name type="scientific">Phyllobacterium zundukense</name>
    <dbReference type="NCBI Taxonomy" id="1867719"/>
    <lineage>
        <taxon>Bacteria</taxon>
        <taxon>Pseudomonadati</taxon>
        <taxon>Pseudomonadota</taxon>
        <taxon>Alphaproteobacteria</taxon>
        <taxon>Hyphomicrobiales</taxon>
        <taxon>Phyllobacteriaceae</taxon>
        <taxon>Phyllobacterium</taxon>
    </lineage>
</organism>
<dbReference type="InterPro" id="IPR015510">
    <property type="entry name" value="PGRP"/>
</dbReference>
<evidence type="ECO:0008006" key="6">
    <source>
        <dbReference type="Google" id="ProtNLM"/>
    </source>
</evidence>
<comment type="similarity">
    <text evidence="1">Belongs to the N-acetylmuramoyl-L-alanine amidase 2 family.</text>
</comment>
<dbReference type="GO" id="GO:0008270">
    <property type="term" value="F:zinc ion binding"/>
    <property type="evidence" value="ECO:0007669"/>
    <property type="project" value="InterPro"/>
</dbReference>
<keyword evidence="5" id="KW-1185">Reference proteome</keyword>
<name>A0A2N9W2Z8_9HYPH</name>
<dbReference type="PANTHER" id="PTHR11022">
    <property type="entry name" value="PEPTIDOGLYCAN RECOGNITION PROTEIN"/>
    <property type="match status" value="1"/>
</dbReference>
<dbReference type="InterPro" id="IPR002502">
    <property type="entry name" value="Amidase_domain"/>
</dbReference>
<evidence type="ECO:0000313" key="4">
    <source>
        <dbReference type="EMBL" id="PIO46116.1"/>
    </source>
</evidence>
<feature type="domain" description="N-acetylmuramoyl-L-alanine amidase" evidence="2">
    <location>
        <begin position="1"/>
        <end position="133"/>
    </location>
</feature>
<dbReference type="PANTHER" id="PTHR11022:SF41">
    <property type="entry name" value="PEPTIDOGLYCAN-RECOGNITION PROTEIN LC-RELATED"/>
    <property type="match status" value="1"/>
</dbReference>
<dbReference type="Proteomes" id="UP000232163">
    <property type="component" value="Unassembled WGS sequence"/>
</dbReference>
<dbReference type="SUPFAM" id="SSF55846">
    <property type="entry name" value="N-acetylmuramoyl-L-alanine amidase-like"/>
    <property type="match status" value="1"/>
</dbReference>
<dbReference type="RefSeq" id="WP_100001757.1">
    <property type="nucleotide sequence ID" value="NZ_CP017941.1"/>
</dbReference>
<dbReference type="KEGG" id="pht:BLM14_20185"/>
<evidence type="ECO:0000313" key="5">
    <source>
        <dbReference type="Proteomes" id="UP000232163"/>
    </source>
</evidence>
<dbReference type="InterPro" id="IPR006619">
    <property type="entry name" value="PGRP_domain_met/bac"/>
</dbReference>
<reference evidence="4 5" key="1">
    <citation type="journal article" date="2017" name="Int J Environ Stud">
        <title>Does the Miocene-Pliocene relict legume Oxytropis triphylla form nitrogen-fixing nodules with a combination of bacterial strains?</title>
        <authorList>
            <person name="Safronova V."/>
            <person name="Belimov A."/>
            <person name="Sazanova A."/>
            <person name="Kuznetsova I."/>
            <person name="Popova J."/>
            <person name="Andronov E."/>
            <person name="Verkhozina A."/>
            <person name="Tikhonovich I."/>
        </authorList>
    </citation>
    <scope>NUCLEOTIDE SEQUENCE [LARGE SCALE GENOMIC DNA]</scope>
    <source>
        <strain evidence="4 5">Tri-38</strain>
    </source>
</reference>
<comment type="caution">
    <text evidence="4">The sequence shown here is derived from an EMBL/GenBank/DDBJ whole genome shotgun (WGS) entry which is preliminary data.</text>
</comment>
<gene>
    <name evidence="4" type="ORF">B5P45_04105</name>
</gene>
<proteinExistence type="inferred from homology"/>
<feature type="domain" description="Peptidoglycan recognition protein family" evidence="3">
    <location>
        <begin position="1"/>
        <end position="119"/>
    </location>
</feature>
<dbReference type="SMART" id="SM00701">
    <property type="entry name" value="PGRP"/>
    <property type="match status" value="1"/>
</dbReference>
<evidence type="ECO:0000256" key="1">
    <source>
        <dbReference type="ARBA" id="ARBA00007553"/>
    </source>
</evidence>
<dbReference type="InterPro" id="IPR036505">
    <property type="entry name" value="Amidase/PGRP_sf"/>
</dbReference>
<dbReference type="AlphaFoldDB" id="A0A2N9W2Z8"/>
<dbReference type="EMBL" id="MZMT01000010">
    <property type="protein sequence ID" value="PIO46116.1"/>
    <property type="molecule type" value="Genomic_DNA"/>
</dbReference>
<dbReference type="CDD" id="cd06583">
    <property type="entry name" value="PGRP"/>
    <property type="match status" value="1"/>
</dbReference>
<dbReference type="OrthoDB" id="8754850at2"/>
<evidence type="ECO:0000259" key="3">
    <source>
        <dbReference type="SMART" id="SM00701"/>
    </source>
</evidence>
<dbReference type="Gene3D" id="3.40.80.10">
    <property type="entry name" value="Peptidoglycan recognition protein-like"/>
    <property type="match status" value="1"/>
</dbReference>
<dbReference type="SMART" id="SM00644">
    <property type="entry name" value="Ami_2"/>
    <property type="match status" value="1"/>
</dbReference>
<sequence>MRPIKELIWHCTATPEGREVSVATIRQWHKERGWSDIGYHKVVHLDGTVEDGRPEATVGAHTSGHNTGTIGYVYVGGCDAKMNPKDTRTDAQKKAMLALTRQAIAKYGLKKVSGHNQYAAKACPSFDVRKDPIGNLV</sequence>
<evidence type="ECO:0000259" key="2">
    <source>
        <dbReference type="SMART" id="SM00644"/>
    </source>
</evidence>
<dbReference type="GO" id="GO:0008745">
    <property type="term" value="F:N-acetylmuramoyl-L-alanine amidase activity"/>
    <property type="evidence" value="ECO:0007669"/>
    <property type="project" value="InterPro"/>
</dbReference>
<accession>A0A2N9W2Z8</accession>
<dbReference type="Pfam" id="PF01510">
    <property type="entry name" value="Amidase_2"/>
    <property type="match status" value="1"/>
</dbReference>
<dbReference type="GO" id="GO:0009253">
    <property type="term" value="P:peptidoglycan catabolic process"/>
    <property type="evidence" value="ECO:0007669"/>
    <property type="project" value="InterPro"/>
</dbReference>